<dbReference type="RefSeq" id="XP_010431330.1">
    <property type="nucleotide sequence ID" value="XM_010433028.2"/>
</dbReference>
<keyword evidence="11" id="KW-1185">Reference proteome</keyword>
<keyword evidence="8" id="KW-0539">Nucleus</keyword>
<dbReference type="Gene3D" id="3.30.160.60">
    <property type="entry name" value="Classic Zinc Finger"/>
    <property type="match status" value="1"/>
</dbReference>
<evidence type="ECO:0000313" key="11">
    <source>
        <dbReference type="Proteomes" id="UP000694864"/>
    </source>
</evidence>
<evidence type="ECO:0000256" key="8">
    <source>
        <dbReference type="ARBA" id="ARBA00023242"/>
    </source>
</evidence>
<sequence length="190" mass="21620">MKRDRSDYEESVKHIDIVKSLMMLSQSFVVKQIDVKQSTAGSKTNHNNHFECKTCNRKFDSFQALGGHRASHKKPKLSVDQEQVKHRNNENDMHKCSICDQIFGTGQALGGHMRKHRASMMTEQSVIPSPLVYSRPVLNRCSSSKKILDLNLTPLENDLVFIFGKNLVPQIDLKFAPSLNPFKMDGIKSY</sequence>
<reference evidence="11" key="1">
    <citation type="journal article" date="2014" name="Nat. Commun.">
        <title>The emerging biofuel crop Camelina sativa retains a highly undifferentiated hexaploid genome structure.</title>
        <authorList>
            <person name="Kagale S."/>
            <person name="Koh C."/>
            <person name="Nixon J."/>
            <person name="Bollina V."/>
            <person name="Clarke W.E."/>
            <person name="Tuteja R."/>
            <person name="Spillane C."/>
            <person name="Robinson S.J."/>
            <person name="Links M.G."/>
            <person name="Clarke C."/>
            <person name="Higgins E.E."/>
            <person name="Huebert T."/>
            <person name="Sharpe A.G."/>
            <person name="Parkin I.A."/>
        </authorList>
    </citation>
    <scope>NUCLEOTIDE SEQUENCE [LARGE SCALE GENOMIC DNA]</scope>
    <source>
        <strain evidence="11">cv. DH55</strain>
    </source>
</reference>
<comment type="subcellular location">
    <subcellularLocation>
        <location evidence="1">Nucleus</location>
    </subcellularLocation>
</comment>
<dbReference type="InterPro" id="IPR036236">
    <property type="entry name" value="Znf_C2H2_sf"/>
</dbReference>
<evidence type="ECO:0000259" key="10">
    <source>
        <dbReference type="PROSITE" id="PS50157"/>
    </source>
</evidence>
<name>A0ABM0TTW1_CAMSA</name>
<accession>A0ABM0TTW1</accession>
<protein>
    <submittedName>
        <fullName evidence="12">Zinc finger protein ZAT11-like</fullName>
    </submittedName>
</protein>
<dbReference type="PROSITE" id="PS50157">
    <property type="entry name" value="ZINC_FINGER_C2H2_2"/>
    <property type="match status" value="2"/>
</dbReference>
<dbReference type="InterPro" id="IPR013087">
    <property type="entry name" value="Znf_C2H2_type"/>
</dbReference>
<feature type="domain" description="C2H2-type" evidence="10">
    <location>
        <begin position="94"/>
        <end position="121"/>
    </location>
</feature>
<organism evidence="11 12">
    <name type="scientific">Camelina sativa</name>
    <name type="common">False flax</name>
    <name type="synonym">Myagrum sativum</name>
    <dbReference type="NCBI Taxonomy" id="90675"/>
    <lineage>
        <taxon>Eukaryota</taxon>
        <taxon>Viridiplantae</taxon>
        <taxon>Streptophyta</taxon>
        <taxon>Embryophyta</taxon>
        <taxon>Tracheophyta</taxon>
        <taxon>Spermatophyta</taxon>
        <taxon>Magnoliopsida</taxon>
        <taxon>eudicotyledons</taxon>
        <taxon>Gunneridae</taxon>
        <taxon>Pentapetalae</taxon>
        <taxon>rosids</taxon>
        <taxon>malvids</taxon>
        <taxon>Brassicales</taxon>
        <taxon>Brassicaceae</taxon>
        <taxon>Camelineae</taxon>
        <taxon>Camelina</taxon>
    </lineage>
</organism>
<evidence type="ECO:0000256" key="4">
    <source>
        <dbReference type="ARBA" id="ARBA00022771"/>
    </source>
</evidence>
<evidence type="ECO:0000256" key="6">
    <source>
        <dbReference type="ARBA" id="ARBA00023015"/>
    </source>
</evidence>
<evidence type="ECO:0000256" key="9">
    <source>
        <dbReference type="PROSITE-ProRule" id="PRU00042"/>
    </source>
</evidence>
<keyword evidence="7" id="KW-0804">Transcription</keyword>
<keyword evidence="2" id="KW-0479">Metal-binding</keyword>
<evidence type="ECO:0000256" key="2">
    <source>
        <dbReference type="ARBA" id="ARBA00022723"/>
    </source>
</evidence>
<dbReference type="SMART" id="SM00355">
    <property type="entry name" value="ZnF_C2H2"/>
    <property type="match status" value="2"/>
</dbReference>
<gene>
    <name evidence="12" type="primary">LOC104715635</name>
</gene>
<evidence type="ECO:0000256" key="5">
    <source>
        <dbReference type="ARBA" id="ARBA00022833"/>
    </source>
</evidence>
<proteinExistence type="predicted"/>
<dbReference type="PANTHER" id="PTHR26374:SF360">
    <property type="entry name" value="ZINC FINGER PROTEIN ZAT18"/>
    <property type="match status" value="1"/>
</dbReference>
<keyword evidence="4 9" id="KW-0863">Zinc-finger</keyword>
<dbReference type="Pfam" id="PF13912">
    <property type="entry name" value="zf-C2H2_6"/>
    <property type="match status" value="2"/>
</dbReference>
<evidence type="ECO:0000256" key="3">
    <source>
        <dbReference type="ARBA" id="ARBA00022737"/>
    </source>
</evidence>
<evidence type="ECO:0000256" key="7">
    <source>
        <dbReference type="ARBA" id="ARBA00023163"/>
    </source>
</evidence>
<dbReference type="SUPFAM" id="SSF57667">
    <property type="entry name" value="beta-beta-alpha zinc fingers"/>
    <property type="match status" value="1"/>
</dbReference>
<dbReference type="Proteomes" id="UP000694864">
    <property type="component" value="Chromosome 9"/>
</dbReference>
<reference evidence="12" key="2">
    <citation type="submission" date="2025-08" db="UniProtKB">
        <authorList>
            <consortium name="RefSeq"/>
        </authorList>
    </citation>
    <scope>IDENTIFICATION</scope>
    <source>
        <tissue evidence="12">Leaf</tissue>
    </source>
</reference>
<keyword evidence="3" id="KW-0677">Repeat</keyword>
<keyword evidence="5" id="KW-0862">Zinc</keyword>
<dbReference type="GeneID" id="104715635"/>
<dbReference type="PANTHER" id="PTHR26374">
    <property type="entry name" value="ZINC FINGER PROTEIN ZAT5"/>
    <property type="match status" value="1"/>
</dbReference>
<keyword evidence="6" id="KW-0805">Transcription regulation</keyword>
<dbReference type="PROSITE" id="PS00028">
    <property type="entry name" value="ZINC_FINGER_C2H2_1"/>
    <property type="match status" value="2"/>
</dbReference>
<evidence type="ECO:0000313" key="12">
    <source>
        <dbReference type="RefSeq" id="XP_010431330.1"/>
    </source>
</evidence>
<feature type="domain" description="C2H2-type" evidence="10">
    <location>
        <begin position="50"/>
        <end position="77"/>
    </location>
</feature>
<evidence type="ECO:0000256" key="1">
    <source>
        <dbReference type="ARBA" id="ARBA00004123"/>
    </source>
</evidence>